<name>A0A6C0D2C6_9ZZZZ</name>
<feature type="transmembrane region" description="Helical" evidence="5">
    <location>
        <begin position="59"/>
        <end position="78"/>
    </location>
</feature>
<dbReference type="GO" id="GO:0016020">
    <property type="term" value="C:membrane"/>
    <property type="evidence" value="ECO:0007669"/>
    <property type="project" value="UniProtKB-SubCell"/>
</dbReference>
<feature type="transmembrane region" description="Helical" evidence="5">
    <location>
        <begin position="21"/>
        <end position="39"/>
    </location>
</feature>
<evidence type="ECO:0000256" key="5">
    <source>
        <dbReference type="SAM" id="Phobius"/>
    </source>
</evidence>
<dbReference type="EMBL" id="MN739519">
    <property type="protein sequence ID" value="QHT10224.1"/>
    <property type="molecule type" value="Genomic_DNA"/>
</dbReference>
<keyword evidence="4 5" id="KW-0472">Membrane</keyword>
<organism evidence="6">
    <name type="scientific">viral metagenome</name>
    <dbReference type="NCBI Taxonomy" id="1070528"/>
    <lineage>
        <taxon>unclassified sequences</taxon>
        <taxon>metagenomes</taxon>
        <taxon>organismal metagenomes</taxon>
    </lineage>
</organism>
<evidence type="ECO:0000256" key="2">
    <source>
        <dbReference type="ARBA" id="ARBA00022692"/>
    </source>
</evidence>
<protein>
    <recommendedName>
        <fullName evidence="7">EamA domain-containing protein</fullName>
    </recommendedName>
</protein>
<evidence type="ECO:0000256" key="3">
    <source>
        <dbReference type="ARBA" id="ARBA00022989"/>
    </source>
</evidence>
<feature type="transmembrane region" description="Helical" evidence="5">
    <location>
        <begin position="277"/>
        <end position="297"/>
    </location>
</feature>
<accession>A0A6C0D2C6</accession>
<feature type="transmembrane region" description="Helical" evidence="5">
    <location>
        <begin position="90"/>
        <end position="109"/>
    </location>
</feature>
<feature type="transmembrane region" description="Helical" evidence="5">
    <location>
        <begin position="154"/>
        <end position="172"/>
    </location>
</feature>
<dbReference type="AlphaFoldDB" id="A0A6C0D2C6"/>
<sequence length="323" mass="36729">MNLLPKCTLCTQCHKETNGGVPIVAMTKTILGSFFYSLQYLEVKLVHHFNLEKDMNTTIWMRGFVGIIVSLFLICILQIRPWYGKNIKGLLLRGMFGSFSILCSFHSLIYLPLSVATVFFSLTPLWIALYCFLYNIENENLQDTGSTWKPKYTYSCLCCLSGVVVISIPLWFKQEDYWMIQSMGKGYVYALFSSLFQCAVNVSILSLQNEHPLVTSLYAMTQTLLLVSLWGYQFFPQVSKLFSNFGVNIPTLLFYSMGVCSLLAQTLKTCALQTSKGLTIIVLRYVDIPLALLWDLVLLHHRFSIYEIVGISLIGIGLGIYFF</sequence>
<evidence type="ECO:0000256" key="4">
    <source>
        <dbReference type="ARBA" id="ARBA00023136"/>
    </source>
</evidence>
<keyword evidence="2 5" id="KW-0812">Transmembrane</keyword>
<evidence type="ECO:0000313" key="6">
    <source>
        <dbReference type="EMBL" id="QHT10224.1"/>
    </source>
</evidence>
<keyword evidence="3 5" id="KW-1133">Transmembrane helix</keyword>
<feature type="transmembrane region" description="Helical" evidence="5">
    <location>
        <begin position="115"/>
        <end position="133"/>
    </location>
</feature>
<proteinExistence type="predicted"/>
<feature type="transmembrane region" description="Helical" evidence="5">
    <location>
        <begin position="247"/>
        <end position="265"/>
    </location>
</feature>
<comment type="subcellular location">
    <subcellularLocation>
        <location evidence="1">Membrane</location>
        <topology evidence="1">Multi-pass membrane protein</topology>
    </subcellularLocation>
</comment>
<feature type="transmembrane region" description="Helical" evidence="5">
    <location>
        <begin position="217"/>
        <end position="235"/>
    </location>
</feature>
<feature type="transmembrane region" description="Helical" evidence="5">
    <location>
        <begin position="303"/>
        <end position="322"/>
    </location>
</feature>
<dbReference type="PANTHER" id="PTHR22911:SF6">
    <property type="entry name" value="SOLUTE CARRIER FAMILY 35 MEMBER G1"/>
    <property type="match status" value="1"/>
</dbReference>
<feature type="transmembrane region" description="Helical" evidence="5">
    <location>
        <begin position="187"/>
        <end position="205"/>
    </location>
</feature>
<evidence type="ECO:0008006" key="7">
    <source>
        <dbReference type="Google" id="ProtNLM"/>
    </source>
</evidence>
<reference evidence="6" key="1">
    <citation type="journal article" date="2020" name="Nature">
        <title>Giant virus diversity and host interactions through global metagenomics.</title>
        <authorList>
            <person name="Schulz F."/>
            <person name="Roux S."/>
            <person name="Paez-Espino D."/>
            <person name="Jungbluth S."/>
            <person name="Walsh D.A."/>
            <person name="Denef V.J."/>
            <person name="McMahon K.D."/>
            <person name="Konstantinidis K.T."/>
            <person name="Eloe-Fadrosh E.A."/>
            <person name="Kyrpides N.C."/>
            <person name="Woyke T."/>
        </authorList>
    </citation>
    <scope>NUCLEOTIDE SEQUENCE</scope>
    <source>
        <strain evidence="6">GVMAG-M-3300023174-104</strain>
    </source>
</reference>
<dbReference type="PANTHER" id="PTHR22911">
    <property type="entry name" value="ACYL-MALONYL CONDENSING ENZYME-RELATED"/>
    <property type="match status" value="1"/>
</dbReference>
<evidence type="ECO:0000256" key="1">
    <source>
        <dbReference type="ARBA" id="ARBA00004141"/>
    </source>
</evidence>